<evidence type="ECO:0000256" key="2">
    <source>
        <dbReference type="ARBA" id="ARBA00022741"/>
    </source>
</evidence>
<accession>A0ABY7T813</accession>
<proteinExistence type="inferred from homology"/>
<keyword evidence="8 11" id="KW-0346">Stress response</keyword>
<evidence type="ECO:0000256" key="1">
    <source>
        <dbReference type="ARBA" id="ARBA00022723"/>
    </source>
</evidence>
<keyword evidence="6 13" id="KW-0862">Zinc</keyword>
<evidence type="ECO:0000256" key="12">
    <source>
        <dbReference type="NCBIfam" id="TIGR00416"/>
    </source>
</evidence>
<comment type="function">
    <text evidence="13">DNA-dependent ATPase involved in processing of recombination intermediates, plays a role in repairing DNA breaks. Stimulates the branch migration of RecA-mediated strand transfer reactions, allowing the 3' invading strand to extend heteroduplex DNA faster. Binds ssDNA in the presence of ADP but not other nucleotides, has ATPase activity that is stimulated by ssDNA and various branched DNA structures, but inhibited by SSB. Does not have RecA's homology-searching function.</text>
</comment>
<evidence type="ECO:0000256" key="13">
    <source>
        <dbReference type="RuleBase" id="RU003555"/>
    </source>
</evidence>
<dbReference type="InterPro" id="IPR003593">
    <property type="entry name" value="AAA+_ATPase"/>
</dbReference>
<dbReference type="RefSeq" id="WP_273630877.1">
    <property type="nucleotide sequence ID" value="NZ_CP117167.1"/>
</dbReference>
<dbReference type="InterPro" id="IPR004504">
    <property type="entry name" value="DNA_repair_RadA"/>
</dbReference>
<keyword evidence="16" id="KW-1185">Reference proteome</keyword>
<keyword evidence="1 11" id="KW-0479">Metal-binding</keyword>
<reference evidence="15 16" key="1">
    <citation type="submission" date="2023-02" db="EMBL/GenBank/DDBJ databases">
        <title>Genome sequence of Mucilaginibacter jinjuensis strain KACC 16571.</title>
        <authorList>
            <person name="Kim S."/>
            <person name="Heo J."/>
            <person name="Kwon S.-W."/>
        </authorList>
    </citation>
    <scope>NUCLEOTIDE SEQUENCE [LARGE SCALE GENOMIC DNA]</scope>
    <source>
        <strain evidence="15 16">KACC 16571</strain>
    </source>
</reference>
<evidence type="ECO:0000256" key="6">
    <source>
        <dbReference type="ARBA" id="ARBA00022833"/>
    </source>
</evidence>
<dbReference type="InterPro" id="IPR020568">
    <property type="entry name" value="Ribosomal_Su5_D2-typ_SF"/>
</dbReference>
<feature type="region of interest" description="Lon-protease-like" evidence="11">
    <location>
        <begin position="370"/>
        <end position="482"/>
    </location>
</feature>
<keyword evidence="3 11" id="KW-0227">DNA damage</keyword>
<dbReference type="InterPro" id="IPR020588">
    <property type="entry name" value="RecA_ATP-bd"/>
</dbReference>
<comment type="function">
    <text evidence="11">Plays a role in repairing double-strand DNA breaks, probably involving stabilizing or processing branched DNA or blocked replication forks.</text>
</comment>
<dbReference type="Gene3D" id="3.30.230.10">
    <property type="match status" value="1"/>
</dbReference>
<dbReference type="EMBL" id="CP117167">
    <property type="protein sequence ID" value="WCT12614.1"/>
    <property type="molecule type" value="Genomic_DNA"/>
</dbReference>
<dbReference type="SUPFAM" id="SSF54211">
    <property type="entry name" value="Ribosomal protein S5 domain 2-like"/>
    <property type="match status" value="1"/>
</dbReference>
<dbReference type="Pfam" id="PF13481">
    <property type="entry name" value="AAA_25"/>
    <property type="match status" value="1"/>
</dbReference>
<evidence type="ECO:0000313" key="15">
    <source>
        <dbReference type="EMBL" id="WCT12614.1"/>
    </source>
</evidence>
<evidence type="ECO:0000256" key="3">
    <source>
        <dbReference type="ARBA" id="ARBA00022763"/>
    </source>
</evidence>
<dbReference type="PROSITE" id="PS50162">
    <property type="entry name" value="RECA_2"/>
    <property type="match status" value="1"/>
</dbReference>
<dbReference type="PRINTS" id="PR01874">
    <property type="entry name" value="DNAREPAIRADA"/>
</dbReference>
<dbReference type="NCBIfam" id="TIGR00416">
    <property type="entry name" value="sms"/>
    <property type="match status" value="1"/>
</dbReference>
<comment type="similarity">
    <text evidence="11 13">Belongs to the RecA family. RadA subfamily.</text>
</comment>
<dbReference type="PANTHER" id="PTHR32472:SF10">
    <property type="entry name" value="DNA REPAIR PROTEIN RADA-LIKE PROTEIN"/>
    <property type="match status" value="1"/>
</dbReference>
<dbReference type="Proteomes" id="UP001216139">
    <property type="component" value="Chromosome"/>
</dbReference>
<evidence type="ECO:0000256" key="9">
    <source>
        <dbReference type="ARBA" id="ARBA00023125"/>
    </source>
</evidence>
<evidence type="ECO:0000256" key="5">
    <source>
        <dbReference type="ARBA" id="ARBA00022801"/>
    </source>
</evidence>
<dbReference type="CDD" id="cd01121">
    <property type="entry name" value="RadA_SMS_N"/>
    <property type="match status" value="1"/>
</dbReference>
<dbReference type="InterPro" id="IPR027417">
    <property type="entry name" value="P-loop_NTPase"/>
</dbReference>
<keyword evidence="2 11" id="KW-0547">Nucleotide-binding</keyword>
<dbReference type="Pfam" id="PF13541">
    <property type="entry name" value="ChlI"/>
    <property type="match status" value="1"/>
</dbReference>
<organism evidence="15 16">
    <name type="scientific">Mucilaginibacter jinjuensis</name>
    <dbReference type="NCBI Taxonomy" id="1176721"/>
    <lineage>
        <taxon>Bacteria</taxon>
        <taxon>Pseudomonadati</taxon>
        <taxon>Bacteroidota</taxon>
        <taxon>Sphingobacteriia</taxon>
        <taxon>Sphingobacteriales</taxon>
        <taxon>Sphingobacteriaceae</taxon>
        <taxon>Mucilaginibacter</taxon>
    </lineage>
</organism>
<name>A0ABY7T813_9SPHI</name>
<dbReference type="Gene3D" id="3.40.50.300">
    <property type="entry name" value="P-loop containing nucleotide triphosphate hydrolases"/>
    <property type="match status" value="1"/>
</dbReference>
<sequence>MAKTKTSYFCQSCGYESAKWLGKCPSCQQWNTFVEEIIEKPNAAIPDWKNTGSTTQQRANKAIAVHDITVHEEQRYVTPDGEFNRVLGGGIVAGSLILIGGEPGIGKSTLMLQLALNMPKLKVLYVSGEESEKQIKMRAERLTQVESQKSEVKSQNESEISKGCFILTETSTQNIFKQIEQTEPDLVVIDSIQTLYSSHIESTPGSVSQVRECTAELLRFAKESGTPVILIGHITKDGMIAGPKILEHMVDTVLQFEGDRHHVYRILRAVKNRFGSASELGIYEMLGVGLREVSNPSEILLSQRDEPLSGITISATLEGMRPMLIETQALVSTSPYGTPQRSATGFDTRRMNMLLAVLEKRCGFRLGAKDVFLNITGGIRVEDPAIDLGLAAAIISSHEDMPIPVKTCFAGELGLSGEIRAVNRVEQRIAEAQKLGFERIFISKYNLPSAKQDKHQRIDLSRYTIEIIPVASIEEVFSLLFG</sequence>
<keyword evidence="9 11" id="KW-0238">DNA-binding</keyword>
<evidence type="ECO:0000256" key="10">
    <source>
        <dbReference type="ARBA" id="ARBA00023204"/>
    </source>
</evidence>
<evidence type="ECO:0000256" key="7">
    <source>
        <dbReference type="ARBA" id="ARBA00022840"/>
    </source>
</evidence>
<keyword evidence="5" id="KW-0378">Hydrolase</keyword>
<keyword evidence="10 11" id="KW-0234">DNA repair</keyword>
<evidence type="ECO:0000256" key="8">
    <source>
        <dbReference type="ARBA" id="ARBA00023016"/>
    </source>
</evidence>
<dbReference type="SMART" id="SM00382">
    <property type="entry name" value="AAA"/>
    <property type="match status" value="1"/>
</dbReference>
<keyword evidence="4 13" id="KW-0863">Zinc-finger</keyword>
<protein>
    <recommendedName>
        <fullName evidence="11 12">DNA repair protein RadA</fullName>
    </recommendedName>
</protein>
<feature type="binding site" evidence="11">
    <location>
        <begin position="101"/>
        <end position="108"/>
    </location>
    <ligand>
        <name>ATP</name>
        <dbReference type="ChEBI" id="CHEBI:30616"/>
    </ligand>
</feature>
<dbReference type="HAMAP" id="MF_01498">
    <property type="entry name" value="RadA_bact"/>
    <property type="match status" value="1"/>
</dbReference>
<dbReference type="SUPFAM" id="SSF52540">
    <property type="entry name" value="P-loop containing nucleoside triphosphate hydrolases"/>
    <property type="match status" value="1"/>
</dbReference>
<keyword evidence="7 11" id="KW-0067">ATP-binding</keyword>
<evidence type="ECO:0000259" key="14">
    <source>
        <dbReference type="PROSITE" id="PS50162"/>
    </source>
</evidence>
<dbReference type="InterPro" id="IPR041166">
    <property type="entry name" value="Rubredoxin_2"/>
</dbReference>
<evidence type="ECO:0000256" key="4">
    <source>
        <dbReference type="ARBA" id="ARBA00022771"/>
    </source>
</evidence>
<dbReference type="PANTHER" id="PTHR32472">
    <property type="entry name" value="DNA REPAIR PROTEIN RADA"/>
    <property type="match status" value="1"/>
</dbReference>
<feature type="domain" description="RecA family profile 1" evidence="14">
    <location>
        <begin position="72"/>
        <end position="234"/>
    </location>
</feature>
<dbReference type="Pfam" id="PF18073">
    <property type="entry name" value="Zn_ribbon_LapB"/>
    <property type="match status" value="1"/>
</dbReference>
<evidence type="ECO:0000313" key="16">
    <source>
        <dbReference type="Proteomes" id="UP001216139"/>
    </source>
</evidence>
<dbReference type="InterPro" id="IPR014721">
    <property type="entry name" value="Ribsml_uS5_D2-typ_fold_subgr"/>
</dbReference>
<gene>
    <name evidence="11 15" type="primary">radA</name>
    <name evidence="15" type="ORF">PQO05_01550</name>
</gene>
<comment type="domain">
    <text evidence="11">The middle region has homology to RecA with ATPase motifs including the RadA KNRFG motif, while the C-terminus is homologous to Lon protease.</text>
</comment>
<feature type="short sequence motif" description="RadA KNRFG motif" evidence="11">
    <location>
        <begin position="271"/>
        <end position="275"/>
    </location>
</feature>
<evidence type="ECO:0000256" key="11">
    <source>
        <dbReference type="HAMAP-Rule" id="MF_01498"/>
    </source>
</evidence>